<evidence type="ECO:0000256" key="5">
    <source>
        <dbReference type="ARBA" id="ARBA00022597"/>
    </source>
</evidence>
<evidence type="ECO:0000256" key="12">
    <source>
        <dbReference type="ARBA" id="ARBA00023139"/>
    </source>
</evidence>
<keyword evidence="3" id="KW-0813">Transport</keyword>
<evidence type="ECO:0000256" key="7">
    <source>
        <dbReference type="ARBA" id="ARBA00022729"/>
    </source>
</evidence>
<evidence type="ECO:0000256" key="10">
    <source>
        <dbReference type="ARBA" id="ARBA00023114"/>
    </source>
</evidence>
<evidence type="ECO:0000256" key="14">
    <source>
        <dbReference type="ARBA" id="ARBA00023288"/>
    </source>
</evidence>
<evidence type="ECO:0000256" key="13">
    <source>
        <dbReference type="ARBA" id="ARBA00023237"/>
    </source>
</evidence>
<evidence type="ECO:0000256" key="15">
    <source>
        <dbReference type="SAM" id="Phobius"/>
    </source>
</evidence>
<feature type="domain" description="SLBB" evidence="18">
    <location>
        <begin position="132"/>
        <end position="212"/>
    </location>
</feature>
<organism evidence="19 20">
    <name type="scientific">Bacteroides xylanisolvens</name>
    <dbReference type="NCBI Taxonomy" id="371601"/>
    <lineage>
        <taxon>Bacteria</taxon>
        <taxon>Pseudomonadati</taxon>
        <taxon>Bacteroidota</taxon>
        <taxon>Bacteroidia</taxon>
        <taxon>Bacteroidales</taxon>
        <taxon>Bacteroidaceae</taxon>
        <taxon>Bacteroides</taxon>
    </lineage>
</organism>
<comment type="similarity">
    <text evidence="2">Belongs to the BexD/CtrA/VexA family.</text>
</comment>
<protein>
    <submittedName>
        <fullName evidence="19">Polysaccharide export protein</fullName>
    </submittedName>
</protein>
<keyword evidence="7 16" id="KW-0732">Signal</keyword>
<dbReference type="Pfam" id="PF02563">
    <property type="entry name" value="Poly_export"/>
    <property type="match status" value="1"/>
</dbReference>
<keyword evidence="5" id="KW-0762">Sugar transport</keyword>
<evidence type="ECO:0000256" key="16">
    <source>
        <dbReference type="SAM" id="SignalP"/>
    </source>
</evidence>
<evidence type="ECO:0000256" key="3">
    <source>
        <dbReference type="ARBA" id="ARBA00022448"/>
    </source>
</evidence>
<sequence length="250" mass="27654">MNMKFSCAFALIFSFFFFFSACQSYKKVPYLQDAEVLKQVNTQVSPVQDARLIPGDEVSILVSTSDPVVSQPFNAQGSTFLLDDQGNINYPVLGKLPLNGLTSREAENLITERLKSYVKERPTVVVRMSGFKVSVLGEVASPGVYPVVNEQINVLEALAMAGDLTIYGVRDNVKLIREDKNGHKQFVTLNLNDADLLLSPYYQLQQNDILYVTPNKTKAQSADIGTSTTMWISGFSILVSIASLLVNILR</sequence>
<name>A0A7J5PWY8_9BACE</name>
<dbReference type="Gene3D" id="3.30.1950.10">
    <property type="entry name" value="wza like domain"/>
    <property type="match status" value="1"/>
</dbReference>
<evidence type="ECO:0000256" key="6">
    <source>
        <dbReference type="ARBA" id="ARBA00022692"/>
    </source>
</evidence>
<keyword evidence="11 15" id="KW-0472">Membrane</keyword>
<dbReference type="GO" id="GO:0015159">
    <property type="term" value="F:polysaccharide transmembrane transporter activity"/>
    <property type="evidence" value="ECO:0007669"/>
    <property type="project" value="InterPro"/>
</dbReference>
<keyword evidence="4" id="KW-1134">Transmembrane beta strand</keyword>
<dbReference type="AlphaFoldDB" id="A0A7J5PWY8"/>
<dbReference type="GO" id="GO:0006811">
    <property type="term" value="P:monoatomic ion transport"/>
    <property type="evidence" value="ECO:0007669"/>
    <property type="project" value="UniProtKB-KW"/>
</dbReference>
<evidence type="ECO:0000259" key="17">
    <source>
        <dbReference type="Pfam" id="PF02563"/>
    </source>
</evidence>
<evidence type="ECO:0000259" key="18">
    <source>
        <dbReference type="Pfam" id="PF22461"/>
    </source>
</evidence>
<dbReference type="InterPro" id="IPR003715">
    <property type="entry name" value="Poly_export_N"/>
</dbReference>
<evidence type="ECO:0000313" key="19">
    <source>
        <dbReference type="EMBL" id="KAB6147582.1"/>
    </source>
</evidence>
<dbReference type="PANTHER" id="PTHR33619:SF3">
    <property type="entry name" value="POLYSACCHARIDE EXPORT PROTEIN GFCE-RELATED"/>
    <property type="match status" value="1"/>
</dbReference>
<comment type="subcellular location">
    <subcellularLocation>
        <location evidence="1">Cell outer membrane</location>
        <topology evidence="1">Multi-pass membrane protein</topology>
    </subcellularLocation>
</comment>
<evidence type="ECO:0000256" key="2">
    <source>
        <dbReference type="ARBA" id="ARBA00009450"/>
    </source>
</evidence>
<dbReference type="GO" id="GO:0009279">
    <property type="term" value="C:cell outer membrane"/>
    <property type="evidence" value="ECO:0007669"/>
    <property type="project" value="UniProtKB-SubCell"/>
</dbReference>
<evidence type="ECO:0000313" key="20">
    <source>
        <dbReference type="Proteomes" id="UP000434604"/>
    </source>
</evidence>
<keyword evidence="6 15" id="KW-0812">Transmembrane</keyword>
<dbReference type="Pfam" id="PF22461">
    <property type="entry name" value="SLBB_2"/>
    <property type="match status" value="1"/>
</dbReference>
<dbReference type="InterPro" id="IPR054765">
    <property type="entry name" value="SLBB_dom"/>
</dbReference>
<keyword evidence="14" id="KW-0449">Lipoprotein</keyword>
<dbReference type="InterPro" id="IPR049712">
    <property type="entry name" value="Poly_export"/>
</dbReference>
<dbReference type="GO" id="GO:0015288">
    <property type="term" value="F:porin activity"/>
    <property type="evidence" value="ECO:0007669"/>
    <property type="project" value="UniProtKB-KW"/>
</dbReference>
<dbReference type="EMBL" id="WDED01000014">
    <property type="protein sequence ID" value="KAB6147582.1"/>
    <property type="molecule type" value="Genomic_DNA"/>
</dbReference>
<evidence type="ECO:0000256" key="4">
    <source>
        <dbReference type="ARBA" id="ARBA00022452"/>
    </source>
</evidence>
<feature type="domain" description="Polysaccharide export protein N-terminal" evidence="17">
    <location>
        <begin position="47"/>
        <end position="128"/>
    </location>
</feature>
<feature type="chain" id="PRO_5029479361" evidence="16">
    <location>
        <begin position="27"/>
        <end position="250"/>
    </location>
</feature>
<gene>
    <name evidence="19" type="ORF">GA398_10995</name>
</gene>
<keyword evidence="9" id="KW-0406">Ion transport</keyword>
<evidence type="ECO:0000256" key="8">
    <source>
        <dbReference type="ARBA" id="ARBA00023047"/>
    </source>
</evidence>
<comment type="caution">
    <text evidence="19">The sequence shown here is derived from an EMBL/GenBank/DDBJ whole genome shotgun (WGS) entry which is preliminary data.</text>
</comment>
<dbReference type="Gene3D" id="3.10.560.10">
    <property type="entry name" value="Outer membrane lipoprotein wza domain like"/>
    <property type="match status" value="1"/>
</dbReference>
<feature type="transmembrane region" description="Helical" evidence="15">
    <location>
        <begin position="230"/>
        <end position="249"/>
    </location>
</feature>
<keyword evidence="13" id="KW-0998">Cell outer membrane</keyword>
<dbReference type="PROSITE" id="PS51257">
    <property type="entry name" value="PROKAR_LIPOPROTEIN"/>
    <property type="match status" value="1"/>
</dbReference>
<feature type="signal peptide" evidence="16">
    <location>
        <begin position="1"/>
        <end position="26"/>
    </location>
</feature>
<keyword evidence="10" id="KW-0626">Porin</keyword>
<reference evidence="19 20" key="1">
    <citation type="journal article" date="2019" name="Nat. Med.">
        <title>A library of human gut bacterial isolates paired with longitudinal multiomics data enables mechanistic microbiome research.</title>
        <authorList>
            <person name="Poyet M."/>
            <person name="Groussin M."/>
            <person name="Gibbons S.M."/>
            <person name="Avila-Pacheco J."/>
            <person name="Jiang X."/>
            <person name="Kearney S.M."/>
            <person name="Perrotta A.R."/>
            <person name="Berdy B."/>
            <person name="Zhao S."/>
            <person name="Lieberman T.D."/>
            <person name="Swanson P.K."/>
            <person name="Smith M."/>
            <person name="Roesemann S."/>
            <person name="Alexander J.E."/>
            <person name="Rich S.A."/>
            <person name="Livny J."/>
            <person name="Vlamakis H."/>
            <person name="Clish C."/>
            <person name="Bullock K."/>
            <person name="Deik A."/>
            <person name="Scott J."/>
            <person name="Pierce K.A."/>
            <person name="Xavier R.J."/>
            <person name="Alm E.J."/>
        </authorList>
    </citation>
    <scope>NUCLEOTIDE SEQUENCE [LARGE SCALE GENOMIC DNA]</scope>
    <source>
        <strain evidence="19 20">BIOML-A58</strain>
    </source>
</reference>
<keyword evidence="12" id="KW-0564">Palmitate</keyword>
<evidence type="ECO:0000256" key="1">
    <source>
        <dbReference type="ARBA" id="ARBA00004571"/>
    </source>
</evidence>
<keyword evidence="8" id="KW-0625">Polysaccharide transport</keyword>
<keyword evidence="15" id="KW-1133">Transmembrane helix</keyword>
<dbReference type="RefSeq" id="WP_151934687.1">
    <property type="nucleotide sequence ID" value="NZ_JBCHGU010000008.1"/>
</dbReference>
<dbReference type="PANTHER" id="PTHR33619">
    <property type="entry name" value="POLYSACCHARIDE EXPORT PROTEIN GFCE-RELATED"/>
    <property type="match status" value="1"/>
</dbReference>
<dbReference type="GO" id="GO:0046930">
    <property type="term" value="C:pore complex"/>
    <property type="evidence" value="ECO:0007669"/>
    <property type="project" value="UniProtKB-KW"/>
</dbReference>
<proteinExistence type="inferred from homology"/>
<dbReference type="Proteomes" id="UP000434604">
    <property type="component" value="Unassembled WGS sequence"/>
</dbReference>
<evidence type="ECO:0000256" key="11">
    <source>
        <dbReference type="ARBA" id="ARBA00023136"/>
    </source>
</evidence>
<accession>A0A7J5PWY8</accession>
<evidence type="ECO:0000256" key="9">
    <source>
        <dbReference type="ARBA" id="ARBA00023065"/>
    </source>
</evidence>